<dbReference type="GO" id="GO:0005886">
    <property type="term" value="C:plasma membrane"/>
    <property type="evidence" value="ECO:0007669"/>
    <property type="project" value="UniProtKB-SubCell"/>
</dbReference>
<sequence>MRLKTRVLIIILASLVGLFVMAGAGLHALRQSLYEERRAQIAQLLDFSEAMIKHYYGLETAGILSREEAQQRAKEAIAAQKQGNNYFFIRNLRDDYFILHPIASRLGRSDDGGKTPDGRTVVQAYRDGLERNPNGRAFVELEAPKPGVPTQKSFPKLNGVLKFEPWGWMPGIGFFIDDIEARFRDQAALFLSIGAFLLAIVALLLLRMRASILRQLGGEPHDAAECMRRIAGGDLSVNIRLARGDDDSMMASLKLMQMKLTNITTAIQDNTTALEDQVRKFDEAARAYADTRSEEQWPALMKAVSRIGKTSEILKRSIARFKF</sequence>
<keyword evidence="2" id="KW-1003">Cell membrane</keyword>
<evidence type="ECO:0000256" key="4">
    <source>
        <dbReference type="ARBA" id="ARBA00022989"/>
    </source>
</evidence>
<dbReference type="InterPro" id="IPR033480">
    <property type="entry name" value="sCache_2"/>
</dbReference>
<dbReference type="Pfam" id="PF08269">
    <property type="entry name" value="dCache_2"/>
    <property type="match status" value="1"/>
</dbReference>
<dbReference type="AlphaFoldDB" id="A0A1G7YCX4"/>
<evidence type="ECO:0000313" key="8">
    <source>
        <dbReference type="EMBL" id="SDG94408.1"/>
    </source>
</evidence>
<proteinExistence type="predicted"/>
<dbReference type="Proteomes" id="UP000198607">
    <property type="component" value="Unassembled WGS sequence"/>
</dbReference>
<keyword evidence="9" id="KW-1185">Reference proteome</keyword>
<keyword evidence="5 6" id="KW-0472">Membrane</keyword>
<evidence type="ECO:0000256" key="2">
    <source>
        <dbReference type="ARBA" id="ARBA00022475"/>
    </source>
</evidence>
<evidence type="ECO:0000256" key="1">
    <source>
        <dbReference type="ARBA" id="ARBA00004651"/>
    </source>
</evidence>
<name>A0A1G7YCX4_9RHOO</name>
<protein>
    <submittedName>
        <fullName evidence="8">Cache domain-containing protein</fullName>
    </submittedName>
</protein>
<comment type="subcellular location">
    <subcellularLocation>
        <location evidence="1">Cell membrane</location>
        <topology evidence="1">Multi-pass membrane protein</topology>
    </subcellularLocation>
</comment>
<dbReference type="InterPro" id="IPR004010">
    <property type="entry name" value="Double_Cache_2"/>
</dbReference>
<evidence type="ECO:0000256" key="3">
    <source>
        <dbReference type="ARBA" id="ARBA00022692"/>
    </source>
</evidence>
<evidence type="ECO:0000256" key="6">
    <source>
        <dbReference type="SAM" id="Phobius"/>
    </source>
</evidence>
<reference evidence="8 9" key="1">
    <citation type="submission" date="2016-10" db="EMBL/GenBank/DDBJ databases">
        <authorList>
            <person name="de Groot N.N."/>
        </authorList>
    </citation>
    <scope>NUCLEOTIDE SEQUENCE [LARGE SCALE GENOMIC DNA]</scope>
    <source>
        <strain evidence="8 9">DSM 5885</strain>
    </source>
</reference>
<keyword evidence="4 6" id="KW-1133">Transmembrane helix</keyword>
<evidence type="ECO:0000256" key="5">
    <source>
        <dbReference type="ARBA" id="ARBA00023136"/>
    </source>
</evidence>
<evidence type="ECO:0000259" key="7">
    <source>
        <dbReference type="SMART" id="SM01049"/>
    </source>
</evidence>
<dbReference type="RefSeq" id="WP_091934488.1">
    <property type="nucleotide sequence ID" value="NZ_FNCY01000002.1"/>
</dbReference>
<gene>
    <name evidence="8" type="ORF">SAMN05660652_00970</name>
</gene>
<organism evidence="8 9">
    <name type="scientific">Propionivibrio dicarboxylicus</name>
    <dbReference type="NCBI Taxonomy" id="83767"/>
    <lineage>
        <taxon>Bacteria</taxon>
        <taxon>Pseudomonadati</taxon>
        <taxon>Pseudomonadota</taxon>
        <taxon>Betaproteobacteria</taxon>
        <taxon>Rhodocyclales</taxon>
        <taxon>Rhodocyclaceae</taxon>
        <taxon>Propionivibrio</taxon>
    </lineage>
</organism>
<evidence type="ECO:0000313" key="9">
    <source>
        <dbReference type="Proteomes" id="UP000198607"/>
    </source>
</evidence>
<dbReference type="EMBL" id="FNCY01000002">
    <property type="protein sequence ID" value="SDG94408.1"/>
    <property type="molecule type" value="Genomic_DNA"/>
</dbReference>
<feature type="domain" description="Single Cache" evidence="7">
    <location>
        <begin position="30"/>
        <end position="123"/>
    </location>
</feature>
<accession>A0A1G7YCX4</accession>
<dbReference type="STRING" id="83767.SAMN05660652_00970"/>
<dbReference type="Gene3D" id="3.30.450.20">
    <property type="entry name" value="PAS domain"/>
    <property type="match status" value="1"/>
</dbReference>
<feature type="transmembrane region" description="Helical" evidence="6">
    <location>
        <begin position="187"/>
        <end position="206"/>
    </location>
</feature>
<dbReference type="OrthoDB" id="8555762at2"/>
<dbReference type="SMART" id="SM01049">
    <property type="entry name" value="Cache_2"/>
    <property type="match status" value="1"/>
</dbReference>
<keyword evidence="3 6" id="KW-0812">Transmembrane</keyword>